<feature type="repeat" description="PPR" evidence="1">
    <location>
        <begin position="282"/>
        <end position="316"/>
    </location>
</feature>
<organism evidence="2 3">
    <name type="scientific">Zingiber officinale</name>
    <name type="common">Ginger</name>
    <name type="synonym">Amomum zingiber</name>
    <dbReference type="NCBI Taxonomy" id="94328"/>
    <lineage>
        <taxon>Eukaryota</taxon>
        <taxon>Viridiplantae</taxon>
        <taxon>Streptophyta</taxon>
        <taxon>Embryophyta</taxon>
        <taxon>Tracheophyta</taxon>
        <taxon>Spermatophyta</taxon>
        <taxon>Magnoliopsida</taxon>
        <taxon>Liliopsida</taxon>
        <taxon>Zingiberales</taxon>
        <taxon>Zingiberaceae</taxon>
        <taxon>Zingiber</taxon>
    </lineage>
</organism>
<dbReference type="EMBL" id="JACMSC010000003">
    <property type="protein sequence ID" value="KAG6528256.1"/>
    <property type="molecule type" value="Genomic_DNA"/>
</dbReference>
<evidence type="ECO:0000313" key="3">
    <source>
        <dbReference type="Proteomes" id="UP000734854"/>
    </source>
</evidence>
<feature type="repeat" description="PPR" evidence="1">
    <location>
        <begin position="247"/>
        <end position="281"/>
    </location>
</feature>
<gene>
    <name evidence="2" type="ORF">ZIOFF_010407</name>
</gene>
<dbReference type="PROSITE" id="PS51375">
    <property type="entry name" value="PPR"/>
    <property type="match status" value="4"/>
</dbReference>
<accession>A0A8J5LJZ4</accession>
<dbReference type="Proteomes" id="UP000734854">
    <property type="component" value="Unassembled WGS sequence"/>
</dbReference>
<dbReference type="Pfam" id="PF12854">
    <property type="entry name" value="PPR_1"/>
    <property type="match status" value="1"/>
</dbReference>
<protein>
    <recommendedName>
        <fullName evidence="4">Pentatricopeptide repeat-containing protein</fullName>
    </recommendedName>
</protein>
<dbReference type="AlphaFoldDB" id="A0A8J5LJZ4"/>
<dbReference type="InterPro" id="IPR051114">
    <property type="entry name" value="Mito_RNA_Proc_CCM1"/>
</dbReference>
<dbReference type="GO" id="GO:0005739">
    <property type="term" value="C:mitochondrion"/>
    <property type="evidence" value="ECO:0007669"/>
    <property type="project" value="TreeGrafter"/>
</dbReference>
<sequence>MAFFLSASRRHLSLFCHLRRGLSTAENASGSAGISAAVAKFRLQKEFDPDRAVSILSAIDDKSSSVTTSRYALELTVRRLASTRRFSDVEALIESRKSEATSLTEPYVASLILSYGTAGMLDHAIRTFDEVPTLTSAPRSVLSFNALLSAFIRAKKPFRVVNLFSKLLEEHSITPDCFSYGILIKSLCLTGKVTKALETLQEMVEVKQLEPTLIIYTTLIDSLYKTGKQEEAEEMWKKMIEKGCVPDHAAYNVRVMHRALNGKPEEVLELIKEMEAAGLGPDRITYTYLIACHFNAGQHEDAIQVYRGLRKKGPRPNAKMFKILLTHLCEHEDFDTGFAVFKDSLRFNKVPDFETVKRLVSGLVKVDKVQAAKEVIDKVKKRFPENLVQGWKKVEQELGLNEEADAA</sequence>
<dbReference type="GO" id="GO:0003729">
    <property type="term" value="F:mRNA binding"/>
    <property type="evidence" value="ECO:0007669"/>
    <property type="project" value="TreeGrafter"/>
</dbReference>
<dbReference type="InterPro" id="IPR002885">
    <property type="entry name" value="PPR_rpt"/>
</dbReference>
<dbReference type="Pfam" id="PF13041">
    <property type="entry name" value="PPR_2"/>
    <property type="match status" value="2"/>
</dbReference>
<feature type="repeat" description="PPR" evidence="1">
    <location>
        <begin position="176"/>
        <end position="206"/>
    </location>
</feature>
<dbReference type="NCBIfam" id="TIGR00756">
    <property type="entry name" value="PPR"/>
    <property type="match status" value="3"/>
</dbReference>
<name>A0A8J5LJZ4_ZINOF</name>
<evidence type="ECO:0008006" key="4">
    <source>
        <dbReference type="Google" id="ProtNLM"/>
    </source>
</evidence>
<dbReference type="Pfam" id="PF01535">
    <property type="entry name" value="PPR"/>
    <property type="match status" value="2"/>
</dbReference>
<evidence type="ECO:0000313" key="2">
    <source>
        <dbReference type="EMBL" id="KAG6528256.1"/>
    </source>
</evidence>
<reference evidence="2 3" key="1">
    <citation type="submission" date="2020-08" db="EMBL/GenBank/DDBJ databases">
        <title>Plant Genome Project.</title>
        <authorList>
            <person name="Zhang R.-G."/>
        </authorList>
    </citation>
    <scope>NUCLEOTIDE SEQUENCE [LARGE SCALE GENOMIC DNA]</scope>
    <source>
        <tissue evidence="2">Rhizome</tissue>
    </source>
</reference>
<keyword evidence="3" id="KW-1185">Reference proteome</keyword>
<comment type="caution">
    <text evidence="2">The sequence shown here is derived from an EMBL/GenBank/DDBJ whole genome shotgun (WGS) entry which is preliminary data.</text>
</comment>
<dbReference type="PANTHER" id="PTHR47934">
    <property type="entry name" value="PENTATRICOPEPTIDE REPEAT-CONTAINING PROTEIN PET309, MITOCHONDRIAL"/>
    <property type="match status" value="1"/>
</dbReference>
<dbReference type="OrthoDB" id="185373at2759"/>
<proteinExistence type="predicted"/>
<dbReference type="GO" id="GO:0006396">
    <property type="term" value="P:RNA processing"/>
    <property type="evidence" value="ECO:0007669"/>
    <property type="project" value="TreeGrafter"/>
</dbReference>
<evidence type="ECO:0000256" key="1">
    <source>
        <dbReference type="PROSITE-ProRule" id="PRU00708"/>
    </source>
</evidence>
<dbReference type="PANTHER" id="PTHR47934:SF26">
    <property type="entry name" value="SMALL RIBOSOMAL SUBUNIT PROTEIN MS78 (RPPR3A)"/>
    <property type="match status" value="1"/>
</dbReference>
<dbReference type="GO" id="GO:0007005">
    <property type="term" value="P:mitochondrion organization"/>
    <property type="evidence" value="ECO:0007669"/>
    <property type="project" value="TreeGrafter"/>
</dbReference>
<feature type="repeat" description="PPR" evidence="1">
    <location>
        <begin position="212"/>
        <end position="246"/>
    </location>
</feature>